<evidence type="ECO:0000256" key="6">
    <source>
        <dbReference type="ARBA" id="ARBA00022963"/>
    </source>
</evidence>
<comment type="subcellular location">
    <subcellularLocation>
        <location evidence="2">Secreted</location>
    </subcellularLocation>
</comment>
<dbReference type="RefSeq" id="XP_012189902.1">
    <property type="nucleotide sequence ID" value="XM_012334512.1"/>
</dbReference>
<evidence type="ECO:0000256" key="1">
    <source>
        <dbReference type="ARBA" id="ARBA00001024"/>
    </source>
</evidence>
<dbReference type="Gene3D" id="3.40.50.1820">
    <property type="entry name" value="alpha/beta hydrolase"/>
    <property type="match status" value="1"/>
</dbReference>
<name>R9PE19_PSEHS</name>
<dbReference type="eggNOG" id="ENOG502S2P7">
    <property type="taxonomic scope" value="Eukaryota"/>
</dbReference>
<dbReference type="Gene3D" id="1.10.260.130">
    <property type="match status" value="1"/>
</dbReference>
<accession>R9PE19</accession>
<dbReference type="InterPro" id="IPR005152">
    <property type="entry name" value="Lipase_secreted"/>
</dbReference>
<evidence type="ECO:0000256" key="3">
    <source>
        <dbReference type="ARBA" id="ARBA00013279"/>
    </source>
</evidence>
<keyword evidence="7" id="KW-0443">Lipid metabolism</keyword>
<proteinExistence type="predicted"/>
<dbReference type="InterPro" id="IPR029058">
    <property type="entry name" value="AB_hydrolase_fold"/>
</dbReference>
<keyword evidence="10" id="KW-1185">Reference proteome</keyword>
<dbReference type="EC" id="3.1.1.3" evidence="3"/>
<evidence type="ECO:0000256" key="5">
    <source>
        <dbReference type="ARBA" id="ARBA00022801"/>
    </source>
</evidence>
<evidence type="ECO:0000313" key="9">
    <source>
        <dbReference type="EMBL" id="GAC96315.1"/>
    </source>
</evidence>
<dbReference type="OrthoDB" id="2373480at2759"/>
<gene>
    <name evidence="9" type="ORF">PHSY_003895</name>
</gene>
<protein>
    <recommendedName>
        <fullName evidence="3">triacylglycerol lipase</fullName>
        <ecNumber evidence="3">3.1.1.3</ecNumber>
    </recommendedName>
</protein>
<reference evidence="10" key="1">
    <citation type="journal article" date="2013" name="Genome Announc.">
        <title>Draft genome sequence of the basidiomycetous yeast-like fungus Pseudozyma hubeiensis SY62, which produces an abundant amount of the biosurfactant mannosylerythritol lipids.</title>
        <authorList>
            <person name="Konishi M."/>
            <person name="Hatada Y."/>
            <person name="Horiuchi J."/>
        </authorList>
    </citation>
    <scope>NUCLEOTIDE SEQUENCE [LARGE SCALE GENOMIC DNA]</scope>
    <source>
        <strain evidence="10">SY62</strain>
    </source>
</reference>
<dbReference type="PANTHER" id="PTHR34853">
    <property type="match status" value="1"/>
</dbReference>
<dbReference type="SUPFAM" id="SSF53474">
    <property type="entry name" value="alpha/beta-Hydrolases"/>
    <property type="match status" value="1"/>
</dbReference>
<comment type="catalytic activity">
    <reaction evidence="1">
        <text>a triacylglycerol + H2O = a diacylglycerol + a fatty acid + H(+)</text>
        <dbReference type="Rhea" id="RHEA:12044"/>
        <dbReference type="ChEBI" id="CHEBI:15377"/>
        <dbReference type="ChEBI" id="CHEBI:15378"/>
        <dbReference type="ChEBI" id="CHEBI:17855"/>
        <dbReference type="ChEBI" id="CHEBI:18035"/>
        <dbReference type="ChEBI" id="CHEBI:28868"/>
        <dbReference type="EC" id="3.1.1.3"/>
    </reaction>
</comment>
<dbReference type="HOGENOM" id="CLU_029538_5_0_1"/>
<keyword evidence="6" id="KW-0442">Lipid degradation</keyword>
<evidence type="ECO:0000256" key="7">
    <source>
        <dbReference type="ARBA" id="ARBA00023098"/>
    </source>
</evidence>
<dbReference type="GO" id="GO:0016042">
    <property type="term" value="P:lipid catabolic process"/>
    <property type="evidence" value="ECO:0007669"/>
    <property type="project" value="UniProtKB-KW"/>
</dbReference>
<dbReference type="PANTHER" id="PTHR34853:SF1">
    <property type="entry name" value="LIPASE 5"/>
    <property type="match status" value="1"/>
</dbReference>
<keyword evidence="4" id="KW-0964">Secreted</keyword>
<dbReference type="GO" id="GO:0005576">
    <property type="term" value="C:extracellular region"/>
    <property type="evidence" value="ECO:0007669"/>
    <property type="project" value="UniProtKB-SubCell"/>
</dbReference>
<organism evidence="9 10">
    <name type="scientific">Pseudozyma hubeiensis (strain SY62)</name>
    <name type="common">Yeast</name>
    <dbReference type="NCBI Taxonomy" id="1305764"/>
    <lineage>
        <taxon>Eukaryota</taxon>
        <taxon>Fungi</taxon>
        <taxon>Dikarya</taxon>
        <taxon>Basidiomycota</taxon>
        <taxon>Ustilaginomycotina</taxon>
        <taxon>Ustilaginomycetes</taxon>
        <taxon>Ustilaginales</taxon>
        <taxon>Ustilaginaceae</taxon>
        <taxon>Pseudozyma</taxon>
    </lineage>
</organism>
<dbReference type="GO" id="GO:0004806">
    <property type="term" value="F:triacylglycerol lipase activity"/>
    <property type="evidence" value="ECO:0007669"/>
    <property type="project" value="UniProtKB-EC"/>
</dbReference>
<dbReference type="AlphaFoldDB" id="R9PE19"/>
<evidence type="ECO:0000313" key="10">
    <source>
        <dbReference type="Proteomes" id="UP000014071"/>
    </source>
</evidence>
<sequence length="546" mass="59790">MVARWVRCTHNCSKYRRGNNRNLVVGEKMSNPPPPHGPARKGNAKCHDPTIARRCSNHRHDPADQQNTMVLPLDGPTALRIPLLLQSRSPIPYPNASFSERLFSKKAGILLPSQDPFYTDRPSDFSALASGSILRSRPIEVVYFPGFDDPPLQAWQVAYKTKAQDGMTPQVTVLTILCPSTAAPDSDGKYRVMIYGAKSDSAATNFRTSYALRAGNDYTLGAASEQVFIAPCLDRGWITVVPDYESETCAFGAGYQSGYAFLDSIRAALNFEPMGVGKDAEGKFKAKITMWGYSGGALAVGWAAQLQLTYAAELTQYIVGASMGGLPNDLKAIAEHTNKGVAAGLIVGVMQGLANAYTYLQEWLDQHANKTGKAALQMARTQSFKDVMAHNIEKDVLGTYFDVQDILTTGIPAQVLGENKMGNYGLVPTMPCQIYQSLHDEVVPFKTTDDLVTTWSAAGACIDYTRDELSAHIILCFTGCAAAIDWMQDRFDGKKTRAKKGEPNIETVVTSLDTNEASATLGKQRQTDLQNLLENQYVKPGRIWWT</sequence>
<keyword evidence="5" id="KW-0378">Hydrolase</keyword>
<dbReference type="GeneID" id="24109181"/>
<dbReference type="EMBL" id="DF238801">
    <property type="protein sequence ID" value="GAC96315.1"/>
    <property type="molecule type" value="Genomic_DNA"/>
</dbReference>
<evidence type="ECO:0000256" key="2">
    <source>
        <dbReference type="ARBA" id="ARBA00004613"/>
    </source>
</evidence>
<feature type="region of interest" description="Disordered" evidence="8">
    <location>
        <begin position="24"/>
        <end position="46"/>
    </location>
</feature>
<dbReference type="Pfam" id="PF03583">
    <property type="entry name" value="LIP"/>
    <property type="match status" value="1"/>
</dbReference>
<evidence type="ECO:0000256" key="8">
    <source>
        <dbReference type="SAM" id="MobiDB-lite"/>
    </source>
</evidence>
<dbReference type="Proteomes" id="UP000014071">
    <property type="component" value="Unassembled WGS sequence"/>
</dbReference>
<evidence type="ECO:0000256" key="4">
    <source>
        <dbReference type="ARBA" id="ARBA00022525"/>
    </source>
</evidence>